<dbReference type="Gene3D" id="3.40.50.1000">
    <property type="entry name" value="HAD superfamily/HAD-like"/>
    <property type="match status" value="1"/>
</dbReference>
<evidence type="ECO:0000256" key="2">
    <source>
        <dbReference type="ARBA" id="ARBA00022723"/>
    </source>
</evidence>
<organism evidence="5 6">
    <name type="scientific">Pradoshia eiseniae</name>
    <dbReference type="NCBI Taxonomy" id="2064768"/>
    <lineage>
        <taxon>Bacteria</taxon>
        <taxon>Bacillati</taxon>
        <taxon>Bacillota</taxon>
        <taxon>Bacilli</taxon>
        <taxon>Bacillales</taxon>
        <taxon>Bacillaceae</taxon>
        <taxon>Pradoshia</taxon>
    </lineage>
</organism>
<dbReference type="InterPro" id="IPR041492">
    <property type="entry name" value="HAD_2"/>
</dbReference>
<dbReference type="EMBL" id="PKOZ01000002">
    <property type="protein sequence ID" value="PQD96169.1"/>
    <property type="molecule type" value="Genomic_DNA"/>
</dbReference>
<keyword evidence="4" id="KW-0460">Magnesium</keyword>
<gene>
    <name evidence="5" type="ORF">CYL18_06090</name>
</gene>
<dbReference type="PANTHER" id="PTHR46470">
    <property type="entry name" value="N-ACYLNEURAMINATE-9-PHOSPHATASE"/>
    <property type="match status" value="1"/>
</dbReference>
<dbReference type="GO" id="GO:0046872">
    <property type="term" value="F:metal ion binding"/>
    <property type="evidence" value="ECO:0007669"/>
    <property type="project" value="UniProtKB-KW"/>
</dbReference>
<dbReference type="SUPFAM" id="SSF56784">
    <property type="entry name" value="HAD-like"/>
    <property type="match status" value="1"/>
</dbReference>
<dbReference type="RefSeq" id="WP_104848596.1">
    <property type="nucleotide sequence ID" value="NZ_PKOZ01000002.1"/>
</dbReference>
<name>A0A2S7N2B7_9BACI</name>
<dbReference type="NCBIfam" id="TIGR01549">
    <property type="entry name" value="HAD-SF-IA-v1"/>
    <property type="match status" value="1"/>
</dbReference>
<dbReference type="PANTHER" id="PTHR46470:SF2">
    <property type="entry name" value="GLYCERALDEHYDE 3-PHOSPHATE PHOSPHATASE"/>
    <property type="match status" value="1"/>
</dbReference>
<reference evidence="5 6" key="1">
    <citation type="submission" date="2017-12" db="EMBL/GenBank/DDBJ databases">
        <title>Taxonomic description and draft genome of Pradoshia cofamensis Gen. nov., sp. nov., a thermotolerant bacillale isolated from anterior gut of earthworm Eisenia fetida.</title>
        <authorList>
            <person name="Saha T."/>
            <person name="Chakraborty R."/>
        </authorList>
    </citation>
    <scope>NUCLEOTIDE SEQUENCE [LARGE SCALE GENOMIC DNA]</scope>
    <source>
        <strain evidence="5 6">EAG3</strain>
    </source>
</reference>
<comment type="caution">
    <text evidence="5">The sequence shown here is derived from an EMBL/GenBank/DDBJ whole genome shotgun (WGS) entry which is preliminary data.</text>
</comment>
<dbReference type="GO" id="GO:0016791">
    <property type="term" value="F:phosphatase activity"/>
    <property type="evidence" value="ECO:0007669"/>
    <property type="project" value="TreeGrafter"/>
</dbReference>
<dbReference type="SFLD" id="SFLDG01129">
    <property type="entry name" value="C1.5:_HAD__Beta-PGM__Phosphata"/>
    <property type="match status" value="1"/>
</dbReference>
<dbReference type="OrthoDB" id="9809962at2"/>
<dbReference type="InterPro" id="IPR051400">
    <property type="entry name" value="HAD-like_hydrolase"/>
</dbReference>
<keyword evidence="2" id="KW-0479">Metal-binding</keyword>
<dbReference type="InterPro" id="IPR006439">
    <property type="entry name" value="HAD-SF_hydro_IA"/>
</dbReference>
<dbReference type="InterPro" id="IPR036412">
    <property type="entry name" value="HAD-like_sf"/>
</dbReference>
<evidence type="ECO:0000256" key="1">
    <source>
        <dbReference type="ARBA" id="ARBA00001946"/>
    </source>
</evidence>
<evidence type="ECO:0000313" key="5">
    <source>
        <dbReference type="EMBL" id="PQD96169.1"/>
    </source>
</evidence>
<dbReference type="GO" id="GO:0044281">
    <property type="term" value="P:small molecule metabolic process"/>
    <property type="evidence" value="ECO:0007669"/>
    <property type="project" value="UniProtKB-ARBA"/>
</dbReference>
<dbReference type="Proteomes" id="UP000239663">
    <property type="component" value="Unassembled WGS sequence"/>
</dbReference>
<evidence type="ECO:0000256" key="3">
    <source>
        <dbReference type="ARBA" id="ARBA00022801"/>
    </source>
</evidence>
<proteinExistence type="predicted"/>
<dbReference type="InterPro" id="IPR023214">
    <property type="entry name" value="HAD_sf"/>
</dbReference>
<dbReference type="Pfam" id="PF13419">
    <property type="entry name" value="HAD_2"/>
    <property type="match status" value="1"/>
</dbReference>
<evidence type="ECO:0000256" key="4">
    <source>
        <dbReference type="ARBA" id="ARBA00022842"/>
    </source>
</evidence>
<accession>A0A2S7N2B7</accession>
<keyword evidence="6" id="KW-1185">Reference proteome</keyword>
<dbReference type="SFLD" id="SFLDS00003">
    <property type="entry name" value="Haloacid_Dehalogenase"/>
    <property type="match status" value="1"/>
</dbReference>
<dbReference type="Gene3D" id="1.10.150.520">
    <property type="match status" value="1"/>
</dbReference>
<sequence>MIKAVIFDLDDTLISERKYIESGYRHISKLLSSKLEKNEFDLYELLIKLFSQSPKNVFNRLFDTLNKPYTKSDILELVEEYRNHIPLIEFYIDVLPCLEMLKEKGLKLGIITDGYAIAQRQKLEAVQAFELFDEIIVTDELGREYWKPHVKAFELMKERLNIEFNEMIYVGDNPEKDFHIGAQYPVHTIRIYREGVYKDSYYLNDIRENFSIHSLNELDLIIGR</sequence>
<keyword evidence="3" id="KW-0378">Hydrolase</keyword>
<evidence type="ECO:0000313" key="6">
    <source>
        <dbReference type="Proteomes" id="UP000239663"/>
    </source>
</evidence>
<protein>
    <submittedName>
        <fullName evidence="5">Haloacid dehalogenase</fullName>
    </submittedName>
</protein>
<comment type="cofactor">
    <cofactor evidence="1">
        <name>Mg(2+)</name>
        <dbReference type="ChEBI" id="CHEBI:18420"/>
    </cofactor>
</comment>
<dbReference type="PRINTS" id="PR00413">
    <property type="entry name" value="HADHALOGNASE"/>
</dbReference>
<dbReference type="AlphaFoldDB" id="A0A2S7N2B7"/>